<dbReference type="Pfam" id="PF11804">
    <property type="entry name" value="DUF3325"/>
    <property type="match status" value="1"/>
</dbReference>
<feature type="transmembrane region" description="Helical" evidence="1">
    <location>
        <begin position="6"/>
        <end position="26"/>
    </location>
</feature>
<reference evidence="3" key="1">
    <citation type="submission" date="2017-05" db="EMBL/GenBank/DDBJ databases">
        <authorList>
            <person name="Barney B.M."/>
        </authorList>
    </citation>
    <scope>NUCLEOTIDE SEQUENCE [LARGE SCALE GENOMIC DNA]</scope>
    <source>
        <strain evidence="3">PSBB022</strain>
    </source>
</reference>
<keyword evidence="1" id="KW-0472">Membrane</keyword>
<accession>A0A266Q8B1</accession>
<feature type="transmembrane region" description="Helical" evidence="1">
    <location>
        <begin position="47"/>
        <end position="66"/>
    </location>
</feature>
<dbReference type="EMBL" id="NHNI01000001">
    <property type="protein sequence ID" value="OZY85611.1"/>
    <property type="molecule type" value="Genomic_DNA"/>
</dbReference>
<dbReference type="AlphaFoldDB" id="A0A266Q8B1"/>
<protein>
    <recommendedName>
        <fullName evidence="4">DUF3325 domain-containing protein</fullName>
    </recommendedName>
</protein>
<evidence type="ECO:0000313" key="3">
    <source>
        <dbReference type="Proteomes" id="UP000216101"/>
    </source>
</evidence>
<evidence type="ECO:0008006" key="4">
    <source>
        <dbReference type="Google" id="ProtNLM"/>
    </source>
</evidence>
<keyword evidence="3" id="KW-1185">Reference proteome</keyword>
<evidence type="ECO:0000256" key="1">
    <source>
        <dbReference type="SAM" id="Phobius"/>
    </source>
</evidence>
<evidence type="ECO:0000313" key="2">
    <source>
        <dbReference type="EMBL" id="OZY85611.1"/>
    </source>
</evidence>
<dbReference type="InterPro" id="IPR021762">
    <property type="entry name" value="DUF3325"/>
</dbReference>
<dbReference type="Proteomes" id="UP000216101">
    <property type="component" value="Unassembled WGS sequence"/>
</dbReference>
<sequence>MVEPWIALTLAVISCFAGFVWLALAMNAHWQQVHGLSAPNAKTRKTLRLLGGVGLLASAVLCFIADRPSMAALVWLMLLAAGAPSVGMLLAWRPQLLRIFWPKVSAEKA</sequence>
<comment type="caution">
    <text evidence="2">The sequence shown here is derived from an EMBL/GenBank/DDBJ whole genome shotgun (WGS) entry which is preliminary data.</text>
</comment>
<proteinExistence type="predicted"/>
<keyword evidence="1" id="KW-1133">Transmembrane helix</keyword>
<feature type="transmembrane region" description="Helical" evidence="1">
    <location>
        <begin position="72"/>
        <end position="92"/>
    </location>
</feature>
<gene>
    <name evidence="2" type="ORF">CBP51_00730</name>
</gene>
<dbReference type="RefSeq" id="WP_094983482.1">
    <property type="nucleotide sequence ID" value="NZ_NHNI01000001.1"/>
</dbReference>
<name>A0A266Q8B1_9GAMM</name>
<keyword evidence="1" id="KW-0812">Transmembrane</keyword>
<organism evidence="2 3">
    <name type="scientific">Cellvibrio mixtus</name>
    <dbReference type="NCBI Taxonomy" id="39650"/>
    <lineage>
        <taxon>Bacteria</taxon>
        <taxon>Pseudomonadati</taxon>
        <taxon>Pseudomonadota</taxon>
        <taxon>Gammaproteobacteria</taxon>
        <taxon>Cellvibrionales</taxon>
        <taxon>Cellvibrionaceae</taxon>
        <taxon>Cellvibrio</taxon>
    </lineage>
</organism>